<evidence type="ECO:0000313" key="12">
    <source>
        <dbReference type="Proteomes" id="UP000515442"/>
    </source>
</evidence>
<keyword evidence="9" id="KW-0472">Membrane</keyword>
<evidence type="ECO:0000256" key="8">
    <source>
        <dbReference type="ARBA" id="ARBA00022989"/>
    </source>
</evidence>
<proteinExistence type="inferred from homology"/>
<dbReference type="NCBIfam" id="TIGR01713">
    <property type="entry name" value="typeII_sec_gspC"/>
    <property type="match status" value="1"/>
</dbReference>
<evidence type="ECO:0000256" key="3">
    <source>
        <dbReference type="ARBA" id="ARBA00022448"/>
    </source>
</evidence>
<dbReference type="Proteomes" id="UP000515442">
    <property type="component" value="Chromosome"/>
</dbReference>
<dbReference type="Pfam" id="PF11356">
    <property type="entry name" value="T2SSC"/>
    <property type="match status" value="1"/>
</dbReference>
<keyword evidence="3" id="KW-0813">Transport</keyword>
<evidence type="ECO:0000256" key="9">
    <source>
        <dbReference type="ARBA" id="ARBA00023136"/>
    </source>
</evidence>
<feature type="domain" description="Type II secretion system protein GspC N-terminal" evidence="10">
    <location>
        <begin position="66"/>
        <end position="205"/>
    </location>
</feature>
<keyword evidence="6" id="KW-0812">Transmembrane</keyword>
<keyword evidence="5" id="KW-0997">Cell inner membrane</keyword>
<organism evidence="11 12">
    <name type="scientific">Aeromonas veronii</name>
    <dbReference type="NCBI Taxonomy" id="654"/>
    <lineage>
        <taxon>Bacteria</taxon>
        <taxon>Pseudomonadati</taxon>
        <taxon>Pseudomonadota</taxon>
        <taxon>Gammaproteobacteria</taxon>
        <taxon>Aeromonadales</taxon>
        <taxon>Aeromonadaceae</taxon>
        <taxon>Aeromonas</taxon>
    </lineage>
</organism>
<protein>
    <submittedName>
        <fullName evidence="11">General secretion pathway protein C</fullName>
    </submittedName>
</protein>
<dbReference type="SUPFAM" id="SSF50156">
    <property type="entry name" value="PDZ domain-like"/>
    <property type="match status" value="1"/>
</dbReference>
<dbReference type="PRINTS" id="PR00810">
    <property type="entry name" value="BCTERIALGSPC"/>
</dbReference>
<name>A0A6S5BTF5_AERVE</name>
<evidence type="ECO:0000256" key="7">
    <source>
        <dbReference type="ARBA" id="ARBA00022927"/>
    </source>
</evidence>
<dbReference type="Gene3D" id="2.30.30.830">
    <property type="match status" value="1"/>
</dbReference>
<comment type="subcellular location">
    <subcellularLocation>
        <location evidence="1">Cell inner membrane</location>
    </subcellularLocation>
</comment>
<sequence length="323" mass="35471">MHFCALECSEPLYRGKPPYTIRSRTRTWNLLINMTLRFRDDILTTLLAQCRRLPMTRVTQVLFLALLIMLAQQSAALTWRLLTLASPPTSQPWQPSAVAANSQSNPRLELGEVSRLGLFGKAIPKAQAKAAAVAANAPRTQLNAQLNGVLASSDPAKSIAIIAMSGIQNSYGVGDMIDGTQARIRQVYPDRVIIERDGRDETLMLDGEEYGKPLPQTGNAAPLGSLRSELMADPGKITDYLNISPVQMDGRMTGYRLNPGSNPDFFNQSGLQANDLAISINGLDLRDNMQAMQAMQQMAGATEMTVTVERQGEQFDIYVRLSE</sequence>
<evidence type="ECO:0000256" key="2">
    <source>
        <dbReference type="ARBA" id="ARBA00007986"/>
    </source>
</evidence>
<keyword evidence="7" id="KW-0653">Protein transport</keyword>
<keyword evidence="8" id="KW-1133">Transmembrane helix</keyword>
<dbReference type="GO" id="GO:0005886">
    <property type="term" value="C:plasma membrane"/>
    <property type="evidence" value="ECO:0007669"/>
    <property type="project" value="UniProtKB-SubCell"/>
</dbReference>
<dbReference type="InterPro" id="IPR024961">
    <property type="entry name" value="T2SS_GspC_N"/>
</dbReference>
<dbReference type="GO" id="GO:0015628">
    <property type="term" value="P:protein secretion by the type II secretion system"/>
    <property type="evidence" value="ECO:0007669"/>
    <property type="project" value="InterPro"/>
</dbReference>
<evidence type="ECO:0000256" key="5">
    <source>
        <dbReference type="ARBA" id="ARBA00022519"/>
    </source>
</evidence>
<evidence type="ECO:0000256" key="4">
    <source>
        <dbReference type="ARBA" id="ARBA00022475"/>
    </source>
</evidence>
<dbReference type="AlphaFoldDB" id="A0A6S5BTF5"/>
<evidence type="ECO:0000256" key="1">
    <source>
        <dbReference type="ARBA" id="ARBA00004533"/>
    </source>
</evidence>
<gene>
    <name evidence="11" type="primary">exeC</name>
    <name evidence="11" type="ORF">WP3W19E03_12450</name>
</gene>
<keyword evidence="4" id="KW-1003">Cell membrane</keyword>
<dbReference type="Gene3D" id="2.30.42.10">
    <property type="match status" value="1"/>
</dbReference>
<reference evidence="11 12" key="1">
    <citation type="submission" date="2019-12" db="EMBL/GenBank/DDBJ databases">
        <title>complete genome sequences of Aeromonas veronii str. WP3-W19-ESBL-03 isolated from wastewater treatment plant effluent.</title>
        <authorList>
            <person name="Sekizuka T."/>
            <person name="Itokawa K."/>
            <person name="Yatsu K."/>
            <person name="Inamine Y."/>
            <person name="Kuroda M."/>
        </authorList>
    </citation>
    <scope>NUCLEOTIDE SEQUENCE [LARGE SCALE GENOMIC DNA]</scope>
    <source>
        <strain evidence="11 12">WP3-W19-ESBL-03</strain>
    </source>
</reference>
<accession>A0A6S5BTF5</accession>
<dbReference type="PROSITE" id="PS01141">
    <property type="entry name" value="T2SP_C"/>
    <property type="match status" value="1"/>
</dbReference>
<evidence type="ECO:0000256" key="6">
    <source>
        <dbReference type="ARBA" id="ARBA00022692"/>
    </source>
</evidence>
<dbReference type="InterPro" id="IPR001639">
    <property type="entry name" value="T2SS_protein-GspC"/>
</dbReference>
<evidence type="ECO:0000259" key="10">
    <source>
        <dbReference type="Pfam" id="PF11356"/>
    </source>
</evidence>
<dbReference type="EMBL" id="AP022038">
    <property type="protein sequence ID" value="BBR38720.1"/>
    <property type="molecule type" value="Genomic_DNA"/>
</dbReference>
<dbReference type="InterPro" id="IPR036034">
    <property type="entry name" value="PDZ_sf"/>
</dbReference>
<dbReference type="GO" id="GO:0015627">
    <property type="term" value="C:type II protein secretion system complex"/>
    <property type="evidence" value="ECO:0007669"/>
    <property type="project" value="InterPro"/>
</dbReference>
<evidence type="ECO:0000313" key="11">
    <source>
        <dbReference type="EMBL" id="BBR38720.1"/>
    </source>
</evidence>
<comment type="similarity">
    <text evidence="2">Belongs to the GSP C family.</text>
</comment>